<reference evidence="3" key="1">
    <citation type="journal article" date="2019" name="Int. J. Syst. Evol. Microbiol.">
        <title>The Global Catalogue of Microorganisms (GCM) 10K type strain sequencing project: providing services to taxonomists for standard genome sequencing and annotation.</title>
        <authorList>
            <consortium name="The Broad Institute Genomics Platform"/>
            <consortium name="The Broad Institute Genome Sequencing Center for Infectious Disease"/>
            <person name="Wu L."/>
            <person name="Ma J."/>
        </authorList>
    </citation>
    <scope>NUCLEOTIDE SEQUENCE [LARGE SCALE GENOMIC DNA]</scope>
    <source>
        <strain evidence="3">JCM 17923</strain>
    </source>
</reference>
<dbReference type="EMBL" id="BAABGZ010000082">
    <property type="protein sequence ID" value="GAA4371410.1"/>
    <property type="molecule type" value="Genomic_DNA"/>
</dbReference>
<dbReference type="Proteomes" id="UP001501153">
    <property type="component" value="Unassembled WGS sequence"/>
</dbReference>
<organism evidence="2 3">
    <name type="scientific">Hymenobacter saemangeumensis</name>
    <dbReference type="NCBI Taxonomy" id="1084522"/>
    <lineage>
        <taxon>Bacteria</taxon>
        <taxon>Pseudomonadati</taxon>
        <taxon>Bacteroidota</taxon>
        <taxon>Cytophagia</taxon>
        <taxon>Cytophagales</taxon>
        <taxon>Hymenobacteraceae</taxon>
        <taxon>Hymenobacter</taxon>
    </lineage>
</organism>
<comment type="caution">
    <text evidence="2">The sequence shown here is derived from an EMBL/GenBank/DDBJ whole genome shotgun (WGS) entry which is preliminary data.</text>
</comment>
<proteinExistence type="predicted"/>
<evidence type="ECO:0000313" key="3">
    <source>
        <dbReference type="Proteomes" id="UP001501153"/>
    </source>
</evidence>
<protein>
    <recommendedName>
        <fullName evidence="4">DUF541 domain-containing protein</fullName>
    </recommendedName>
</protein>
<evidence type="ECO:0008006" key="4">
    <source>
        <dbReference type="Google" id="ProtNLM"/>
    </source>
</evidence>
<feature type="region of interest" description="Disordered" evidence="1">
    <location>
        <begin position="1"/>
        <end position="28"/>
    </location>
</feature>
<evidence type="ECO:0000256" key="1">
    <source>
        <dbReference type="SAM" id="MobiDB-lite"/>
    </source>
</evidence>
<dbReference type="Gene3D" id="3.30.70.2970">
    <property type="entry name" value="Protein of unknown function (DUF541), domain 2"/>
    <property type="match status" value="1"/>
</dbReference>
<gene>
    <name evidence="2" type="ORF">GCM10023185_46870</name>
</gene>
<sequence length="308" mass="34360">MGNSNYQQNQPAQSNWQAPSREAASMAQPPASFENGMVLHINGLLNEVPSHYVALFHVLQIGATQVEAERLLRERLNTFKKGLQGSGFDTTSLRTDFISLVPRYETQAANRLFSKRYTEVPAGFELQKTFSIPYTRAAQLGTILALAGPAEIYDLVKVDCSIPDVQKAQEELRAACLQALKAKERTYIAAGFRLDTLVKALEENFTTTYPTSRYVGYQAYSRTSFEALRRGLLGLGKSANVAEAEHSTVYYYAPVAPDKYDVVIHPVVSQPVVQLSYSLAVRYQPRRRGKNKYFYLDASGQATPLDIK</sequence>
<dbReference type="InterPro" id="IPR007497">
    <property type="entry name" value="SIMPL/DUF541"/>
</dbReference>
<accession>A0ABP8ITT7</accession>
<feature type="compositionally biased region" description="Polar residues" evidence="1">
    <location>
        <begin position="1"/>
        <end position="18"/>
    </location>
</feature>
<keyword evidence="3" id="KW-1185">Reference proteome</keyword>
<name>A0ABP8ITT7_9BACT</name>
<dbReference type="RefSeq" id="WP_345238611.1">
    <property type="nucleotide sequence ID" value="NZ_BAABGZ010000082.1"/>
</dbReference>
<dbReference type="Pfam" id="PF04402">
    <property type="entry name" value="SIMPL"/>
    <property type="match status" value="1"/>
</dbReference>
<evidence type="ECO:0000313" key="2">
    <source>
        <dbReference type="EMBL" id="GAA4371410.1"/>
    </source>
</evidence>
<dbReference type="Gene3D" id="3.30.110.170">
    <property type="entry name" value="Protein of unknown function (DUF541), domain 1"/>
    <property type="match status" value="1"/>
</dbReference>